<protein>
    <submittedName>
        <fullName evidence="2">DUF2905 domain-containing protein</fullName>
    </submittedName>
</protein>
<evidence type="ECO:0000313" key="3">
    <source>
        <dbReference type="Proteomes" id="UP001206692"/>
    </source>
</evidence>
<keyword evidence="1" id="KW-1133">Transmembrane helix</keyword>
<dbReference type="InterPro" id="IPR021320">
    <property type="entry name" value="DUF2905"/>
</dbReference>
<keyword evidence="1" id="KW-0472">Membrane</keyword>
<proteinExistence type="predicted"/>
<organism evidence="2 3">
    <name type="scientific">Megasphaera massiliensis</name>
    <dbReference type="NCBI Taxonomy" id="1232428"/>
    <lineage>
        <taxon>Bacteria</taxon>
        <taxon>Bacillati</taxon>
        <taxon>Bacillota</taxon>
        <taxon>Negativicutes</taxon>
        <taxon>Veillonellales</taxon>
        <taxon>Veillonellaceae</taxon>
        <taxon>Megasphaera</taxon>
    </lineage>
</organism>
<dbReference type="Proteomes" id="UP001206692">
    <property type="component" value="Unassembled WGS sequence"/>
</dbReference>
<gene>
    <name evidence="2" type="ORF">NE675_08240</name>
</gene>
<dbReference type="EMBL" id="JANGEW010000014">
    <property type="protein sequence ID" value="MCQ5343007.1"/>
    <property type="molecule type" value="Genomic_DNA"/>
</dbReference>
<keyword evidence="3" id="KW-1185">Reference proteome</keyword>
<dbReference type="RefSeq" id="WP_062411665.1">
    <property type="nucleotide sequence ID" value="NZ_JAJCIO010000011.1"/>
</dbReference>
<feature type="transmembrane region" description="Helical" evidence="1">
    <location>
        <begin position="47"/>
        <end position="69"/>
    </location>
</feature>
<evidence type="ECO:0000256" key="1">
    <source>
        <dbReference type="SAM" id="Phobius"/>
    </source>
</evidence>
<sequence length="71" mass="7699">MGKLLLIIGVFFIIAGLIWMAGDAVGIGKYLGHLPGDISFTRGNTSFSFPIVTCILISVILTIVLNLFFRL</sequence>
<name>A0ABT1STG1_9FIRM</name>
<reference evidence="2 3" key="1">
    <citation type="submission" date="2022-06" db="EMBL/GenBank/DDBJ databases">
        <title>Isolation of gut microbiota from human fecal samples.</title>
        <authorList>
            <person name="Pamer E.G."/>
            <person name="Barat B."/>
            <person name="Waligurski E."/>
            <person name="Medina S."/>
            <person name="Paddock L."/>
            <person name="Mostad J."/>
        </authorList>
    </citation>
    <scope>NUCLEOTIDE SEQUENCE [LARGE SCALE GENOMIC DNA]</scope>
    <source>
        <strain evidence="2 3">DFI.1.1</strain>
    </source>
</reference>
<dbReference type="Pfam" id="PF11146">
    <property type="entry name" value="DUF2905"/>
    <property type="match status" value="1"/>
</dbReference>
<keyword evidence="1" id="KW-0812">Transmembrane</keyword>
<comment type="caution">
    <text evidence="2">The sequence shown here is derived from an EMBL/GenBank/DDBJ whole genome shotgun (WGS) entry which is preliminary data.</text>
</comment>
<dbReference type="PANTHER" id="PTHR36443:SF1">
    <property type="entry name" value="BSR5223 PROTEIN"/>
    <property type="match status" value="1"/>
</dbReference>
<accession>A0ABT1STG1</accession>
<dbReference type="PANTHER" id="PTHR36443">
    <property type="entry name" value="BSR5223 PROTEIN"/>
    <property type="match status" value="1"/>
</dbReference>
<evidence type="ECO:0000313" key="2">
    <source>
        <dbReference type="EMBL" id="MCQ5343007.1"/>
    </source>
</evidence>